<organism evidence="2 3">
    <name type="scientific">Brevundimonas fontaquae</name>
    <dbReference type="NCBI Taxonomy" id="2813778"/>
    <lineage>
        <taxon>Bacteria</taxon>
        <taxon>Pseudomonadati</taxon>
        <taxon>Pseudomonadota</taxon>
        <taxon>Alphaproteobacteria</taxon>
        <taxon>Caulobacterales</taxon>
        <taxon>Caulobacteraceae</taxon>
        <taxon>Brevundimonas</taxon>
    </lineage>
</organism>
<dbReference type="Proteomes" id="UP000662957">
    <property type="component" value="Chromosome"/>
</dbReference>
<protein>
    <recommendedName>
        <fullName evidence="1">GTPase-associated system helical domain-containing protein</fullName>
    </recommendedName>
</protein>
<evidence type="ECO:0000313" key="3">
    <source>
        <dbReference type="Proteomes" id="UP000662957"/>
    </source>
</evidence>
<name>A0ABX7LNN5_9CAUL</name>
<accession>A0ABX7LNN5</accession>
<reference evidence="2 3" key="1">
    <citation type="submission" date="2021-02" db="EMBL/GenBank/DDBJ databases">
        <title>Brevundimonas sp. CS1 genome sequence.</title>
        <authorList>
            <person name="Lee K."/>
            <person name="Choi Y.-J."/>
            <person name="Son H.-R."/>
        </authorList>
    </citation>
    <scope>NUCLEOTIDE SEQUENCE [LARGE SCALE GENOMIC DNA]</scope>
    <source>
        <strain evidence="2 3">CS1</strain>
    </source>
</reference>
<keyword evidence="3" id="KW-1185">Reference proteome</keyword>
<dbReference type="InterPro" id="IPR045523">
    <property type="entry name" value="GASH"/>
</dbReference>
<evidence type="ECO:0000259" key="1">
    <source>
        <dbReference type="Pfam" id="PF19994"/>
    </source>
</evidence>
<sequence>MNFADKYALAGLQPGPDIIGLRKKSIERVPKDLKHPQVLNLCRYYFDLPNADVQWLTDILVEDDGSFSLITNAREMKTLVACVLSDRIEGGYNFTTLSVLVASAMGKRQPVEAAWLLEMAAQAEVNQQVATHRPPIAPDIKKLTASKLAEEIEALSENEGDYVGVIGKVRAESISNSTALITQCNAAVSALAKQNSLLQEQTNILWWLYGASSNYLDRPFADVPFPSNYLLCGLELAELCLNLGPVATPVMLERMAKLSKKGRGTAALSTAVEGIDQAAIEKIPLSRIGGFDDLFVVHSALEKYASGGPGIWQALVAKETGLDVTAAVEPRDLGIQAFREYRLAVGIS</sequence>
<evidence type="ECO:0000313" key="2">
    <source>
        <dbReference type="EMBL" id="QSF53560.1"/>
    </source>
</evidence>
<gene>
    <name evidence="2" type="ORF">JX001_12315</name>
</gene>
<dbReference type="EMBL" id="CP070968">
    <property type="protein sequence ID" value="QSF53560.1"/>
    <property type="molecule type" value="Genomic_DNA"/>
</dbReference>
<dbReference type="Pfam" id="PF19994">
    <property type="entry name" value="GASH"/>
    <property type="match status" value="1"/>
</dbReference>
<feature type="domain" description="GTPase-associated system helical" evidence="1">
    <location>
        <begin position="2"/>
        <end position="343"/>
    </location>
</feature>
<dbReference type="RefSeq" id="WP_205681226.1">
    <property type="nucleotide sequence ID" value="NZ_CP070968.1"/>
</dbReference>
<proteinExistence type="predicted"/>